<dbReference type="SMART" id="SM00698">
    <property type="entry name" value="MORN"/>
    <property type="match status" value="3"/>
</dbReference>
<dbReference type="Pfam" id="PF02493">
    <property type="entry name" value="MORN"/>
    <property type="match status" value="3"/>
</dbReference>
<comment type="caution">
    <text evidence="2">The sequence shown here is derived from an EMBL/GenBank/DDBJ whole genome shotgun (WGS) entry which is preliminary data.</text>
</comment>
<sequence length="791" mass="85210">MAGNAATLALLNRAAAAIGTIRPPPGAPADVTPVAATLVSECHVLTDRAGLGRIIAAMRPSDQRLTLSVQFGPADGLAALTSVSVLREGELDKDSPLALIGGDSPFVLLMLQRSGERCSSEERGWLALAGHAGARALAVAHRDREESWRFAAGCAPQPPRPAERQGSGLAAIRCPTALGQSPVLPGAPVLAMGNGTVAVVGVTTGARSGDGLAVHDLRPLVFGVPPAEASATEPEWAAALSYSSLRPNRAAMPLRPIAGVERRDLDAASAAFLDLAALIQVGGIQPPDHISLPPSMVREMSGLFQRMRRDGVEFGAYLQPTPFGFEARDVSRGNYHSVVLGPRTRQSASMAFTFHTHPNDAGFSAQDLMGARPDVVTLVQSAPDNFHLLVFNRSPEAGVLRRPLQKTAISILAARRLIAARARLERASPVERMRANNQVAMEVIAAQAWEGNFLYYAGPAERMRLVISAEALQRPGSGQGAPPARDWNRLTHYERLAAQAALMEDSLASGDRALAERLQLNGEMDEATRTALAAWKARIRARGGYREDSELGRLLAQDGLPDELLFWLLEPASARTPSGGTVDLVFDRYLITAEGGGTAARRRQIGPRVGDADEVELHWPNGAWYRGFAVGSAFFGQGHFRDREGNQIIGHFGPQESRALGRILRADGGRYEGMLTGTGEPWGRGRLHLPNGDVYEGEFQGGRHGRGTYRLRTGQRIEGEFRNGRVHGSATLYSSNNEMQQTGEWREDRFVSGRMIVHRNNVREVHEGEFRNNALVRGTIYGPQGTRAVGQ</sequence>
<reference evidence="2 3" key="1">
    <citation type="submission" date="2022-10" db="EMBL/GenBank/DDBJ databases">
        <title>Roseococcus glaciei nov., sp. nov., isolated from glacier.</title>
        <authorList>
            <person name="Liu Q."/>
            <person name="Xin Y.-H."/>
        </authorList>
    </citation>
    <scope>NUCLEOTIDE SEQUENCE [LARGE SCALE GENOMIC DNA]</scope>
    <source>
        <strain evidence="2 3">MDT2-1-1</strain>
    </source>
</reference>
<organism evidence="2 3">
    <name type="scientific">Sabulicella glaciei</name>
    <dbReference type="NCBI Taxonomy" id="2984948"/>
    <lineage>
        <taxon>Bacteria</taxon>
        <taxon>Pseudomonadati</taxon>
        <taxon>Pseudomonadota</taxon>
        <taxon>Alphaproteobacteria</taxon>
        <taxon>Acetobacterales</taxon>
        <taxon>Acetobacteraceae</taxon>
        <taxon>Sabulicella</taxon>
    </lineage>
</organism>
<dbReference type="Proteomes" id="UP001526430">
    <property type="component" value="Unassembled WGS sequence"/>
</dbReference>
<protein>
    <recommendedName>
        <fullName evidence="4">MORN repeat-containing protein</fullName>
    </recommendedName>
</protein>
<evidence type="ECO:0000313" key="2">
    <source>
        <dbReference type="EMBL" id="MCW8084010.1"/>
    </source>
</evidence>
<keyword evidence="3" id="KW-1185">Reference proteome</keyword>
<keyword evidence="1" id="KW-0677">Repeat</keyword>
<evidence type="ECO:0000313" key="3">
    <source>
        <dbReference type="Proteomes" id="UP001526430"/>
    </source>
</evidence>
<dbReference type="InterPro" id="IPR003409">
    <property type="entry name" value="MORN"/>
</dbReference>
<dbReference type="Gene3D" id="2.20.110.10">
    <property type="entry name" value="Histone H3 K4-specific methyltransferase SET7/9 N-terminal domain"/>
    <property type="match status" value="1"/>
</dbReference>
<accession>A0ABT3NPC9</accession>
<dbReference type="SUPFAM" id="SSF82185">
    <property type="entry name" value="Histone H3 K4-specific methyltransferase SET7/9 N-terminal domain"/>
    <property type="match status" value="1"/>
</dbReference>
<dbReference type="PANTHER" id="PTHR43215">
    <property type="entry name" value="RADIAL SPOKE HEAD 1 HOMOLOG"/>
    <property type="match status" value="1"/>
</dbReference>
<dbReference type="PANTHER" id="PTHR43215:SF14">
    <property type="entry name" value="RADIAL SPOKE HEAD 1 HOMOLOG"/>
    <property type="match status" value="1"/>
</dbReference>
<dbReference type="EMBL" id="JAPFQI010000001">
    <property type="protein sequence ID" value="MCW8084010.1"/>
    <property type="molecule type" value="Genomic_DNA"/>
</dbReference>
<evidence type="ECO:0000256" key="1">
    <source>
        <dbReference type="ARBA" id="ARBA00022737"/>
    </source>
</evidence>
<name>A0ABT3NPC9_9PROT</name>
<proteinExistence type="predicted"/>
<evidence type="ECO:0008006" key="4">
    <source>
        <dbReference type="Google" id="ProtNLM"/>
    </source>
</evidence>
<gene>
    <name evidence="2" type="ORF">OF850_00060</name>
</gene>